<dbReference type="Proteomes" id="UP000266482">
    <property type="component" value="Unassembled WGS sequence"/>
</dbReference>
<keyword evidence="2" id="KW-1185">Reference proteome</keyword>
<gene>
    <name evidence="1" type="ORF">D3P08_16700</name>
</gene>
<keyword evidence="1" id="KW-0808">Transferase</keyword>
<name>A0A3A1UTG6_9BACL</name>
<sequence>MNRLYAKPCDLDKDYARFARFFIAHCNQFHPKYNLYDAIAHIITSVPGSRLMLFDDERGELAGYVHYRYDESGTTVFIDSTILISAYRSSRVFYRGFCEVIRQVMLESGGVRVVRFHALGDQAYLNRLYGKFAKRIGELESERGQEVVYETDFEALLGYLRLRA</sequence>
<protein>
    <submittedName>
        <fullName evidence="1">GNAT family N-acetyltransferase</fullName>
    </submittedName>
</protein>
<dbReference type="GO" id="GO:0016740">
    <property type="term" value="F:transferase activity"/>
    <property type="evidence" value="ECO:0007669"/>
    <property type="project" value="UniProtKB-KW"/>
</dbReference>
<dbReference type="OrthoDB" id="2968015at2"/>
<organism evidence="1 2">
    <name type="scientific">Paenibacillus nanensis</name>
    <dbReference type="NCBI Taxonomy" id="393251"/>
    <lineage>
        <taxon>Bacteria</taxon>
        <taxon>Bacillati</taxon>
        <taxon>Bacillota</taxon>
        <taxon>Bacilli</taxon>
        <taxon>Bacillales</taxon>
        <taxon>Paenibacillaceae</taxon>
        <taxon>Paenibacillus</taxon>
    </lineage>
</organism>
<dbReference type="RefSeq" id="WP_119600835.1">
    <property type="nucleotide sequence ID" value="NZ_QXQA01000010.1"/>
</dbReference>
<evidence type="ECO:0000313" key="2">
    <source>
        <dbReference type="Proteomes" id="UP000266482"/>
    </source>
</evidence>
<evidence type="ECO:0000313" key="1">
    <source>
        <dbReference type="EMBL" id="RIX51544.1"/>
    </source>
</evidence>
<accession>A0A3A1UTG6</accession>
<dbReference type="AlphaFoldDB" id="A0A3A1UTG6"/>
<dbReference type="EMBL" id="QXQA01000010">
    <property type="protein sequence ID" value="RIX51544.1"/>
    <property type="molecule type" value="Genomic_DNA"/>
</dbReference>
<comment type="caution">
    <text evidence="1">The sequence shown here is derived from an EMBL/GenBank/DDBJ whole genome shotgun (WGS) entry which is preliminary data.</text>
</comment>
<reference evidence="1 2" key="1">
    <citation type="submission" date="2018-09" db="EMBL/GenBank/DDBJ databases">
        <title>Paenibacillus aracenensis nov. sp. isolated from a cave in southern Spain.</title>
        <authorList>
            <person name="Jurado V."/>
            <person name="Gutierrez-Patricio S."/>
            <person name="Gonzalez-Pimentel J.L."/>
            <person name="Miller A.Z."/>
            <person name="Laiz L."/>
            <person name="Saiz-Jimenez C."/>
        </authorList>
    </citation>
    <scope>NUCLEOTIDE SEQUENCE [LARGE SCALE GENOMIC DNA]</scope>
    <source>
        <strain evidence="1 2">DSM 22867</strain>
    </source>
</reference>
<dbReference type="SUPFAM" id="SSF55729">
    <property type="entry name" value="Acyl-CoA N-acyltransferases (Nat)"/>
    <property type="match status" value="1"/>
</dbReference>
<dbReference type="InterPro" id="IPR016181">
    <property type="entry name" value="Acyl_CoA_acyltransferase"/>
</dbReference>
<proteinExistence type="predicted"/>